<dbReference type="FunFam" id="1.10.287.1080:FF:000001">
    <property type="entry name" value="Nucleoside triphosphate pyrophosphohydrolase"/>
    <property type="match status" value="1"/>
</dbReference>
<dbReference type="InterPro" id="IPR035996">
    <property type="entry name" value="4pyrrol_Methylase_sf"/>
</dbReference>
<keyword evidence="4" id="KW-1185">Reference proteome</keyword>
<dbReference type="EC" id="3.6.1.8" evidence="3"/>
<dbReference type="STRING" id="1121326.CLMAG_01230"/>
<dbReference type="OrthoDB" id="9808939at2"/>
<organism evidence="3 4">
    <name type="scientific">Clostridium magnum DSM 2767</name>
    <dbReference type="NCBI Taxonomy" id="1121326"/>
    <lineage>
        <taxon>Bacteria</taxon>
        <taxon>Bacillati</taxon>
        <taxon>Bacillota</taxon>
        <taxon>Clostridia</taxon>
        <taxon>Eubacteriales</taxon>
        <taxon>Clostridiaceae</taxon>
        <taxon>Clostridium</taxon>
    </lineage>
</organism>
<dbReference type="InterPro" id="IPR014777">
    <property type="entry name" value="4pyrrole_Mease_sub1"/>
</dbReference>
<dbReference type="Gene3D" id="3.40.1010.10">
    <property type="entry name" value="Cobalt-precorrin-4 Transmethylase, Domain 1"/>
    <property type="match status" value="1"/>
</dbReference>
<dbReference type="PIRSF" id="PIRSF002845">
    <property type="entry name" value="Ttrprl_mtas_MazG"/>
    <property type="match status" value="1"/>
</dbReference>
<comment type="caution">
    <text evidence="3">The sequence shown here is derived from an EMBL/GenBank/DDBJ whole genome shotgun (WGS) entry which is preliminary data.</text>
</comment>
<dbReference type="NCBIfam" id="TIGR00444">
    <property type="entry name" value="mazG"/>
    <property type="match status" value="1"/>
</dbReference>
<dbReference type="InterPro" id="IPR048015">
    <property type="entry name" value="NTP-PPase_MazG-like_N"/>
</dbReference>
<dbReference type="SUPFAM" id="SSF101386">
    <property type="entry name" value="all-alpha NTP pyrophosphatases"/>
    <property type="match status" value="2"/>
</dbReference>
<dbReference type="CDD" id="cd11723">
    <property type="entry name" value="YabN_N_like"/>
    <property type="match status" value="1"/>
</dbReference>
<dbReference type="GO" id="GO:0046061">
    <property type="term" value="P:dATP catabolic process"/>
    <property type="evidence" value="ECO:0007669"/>
    <property type="project" value="TreeGrafter"/>
</dbReference>
<dbReference type="GO" id="GO:0006950">
    <property type="term" value="P:response to stress"/>
    <property type="evidence" value="ECO:0007669"/>
    <property type="project" value="UniProtKB-ARBA"/>
</dbReference>
<dbReference type="RefSeq" id="WP_066616503.1">
    <property type="nucleotide sequence ID" value="NZ_FQXL01000034.1"/>
</dbReference>
<dbReference type="CDD" id="cd11529">
    <property type="entry name" value="NTP-PPase_MazG_Cterm"/>
    <property type="match status" value="1"/>
</dbReference>
<dbReference type="GO" id="GO:0008168">
    <property type="term" value="F:methyltransferase activity"/>
    <property type="evidence" value="ECO:0007669"/>
    <property type="project" value="InterPro"/>
</dbReference>
<dbReference type="PANTHER" id="PTHR30522:SF0">
    <property type="entry name" value="NUCLEOSIDE TRIPHOSPHATE PYROPHOSPHOHYDROLASE"/>
    <property type="match status" value="1"/>
</dbReference>
<dbReference type="GO" id="GO:0046052">
    <property type="term" value="P:UTP catabolic process"/>
    <property type="evidence" value="ECO:0007669"/>
    <property type="project" value="TreeGrafter"/>
</dbReference>
<dbReference type="InterPro" id="IPR048011">
    <property type="entry name" value="NTP-PPase_MazG-like_C"/>
</dbReference>
<dbReference type="InterPro" id="IPR035013">
    <property type="entry name" value="YabN_N"/>
</dbReference>
<proteinExistence type="predicted"/>
<dbReference type="InterPro" id="IPR011551">
    <property type="entry name" value="NTP_PyrPHydrolase_MazG"/>
</dbReference>
<dbReference type="GO" id="GO:0006203">
    <property type="term" value="P:dGTP catabolic process"/>
    <property type="evidence" value="ECO:0007669"/>
    <property type="project" value="TreeGrafter"/>
</dbReference>
<accession>A0A161Y4Q2</accession>
<dbReference type="Pfam" id="PF03819">
    <property type="entry name" value="MazG"/>
    <property type="match status" value="2"/>
</dbReference>
<dbReference type="GO" id="GO:0046076">
    <property type="term" value="P:dTTP catabolic process"/>
    <property type="evidence" value="ECO:0007669"/>
    <property type="project" value="TreeGrafter"/>
</dbReference>
<dbReference type="GO" id="GO:0047693">
    <property type="term" value="F:ATP diphosphatase activity"/>
    <property type="evidence" value="ECO:0007669"/>
    <property type="project" value="UniProtKB-EC"/>
</dbReference>
<feature type="domain" description="NTP pyrophosphohydrolase MazG-like" evidence="2">
    <location>
        <begin position="251"/>
        <end position="324"/>
    </location>
</feature>
<evidence type="ECO:0000313" key="4">
    <source>
        <dbReference type="Proteomes" id="UP000076603"/>
    </source>
</evidence>
<sequence>MIKIVGLGPGAKEALTLGTLEVLKNASKIYLRTEKHPTVAYLESCKIEFETYDNIYDQSESFDEVYNSIARDLIDKQRKFDDIVYAVPGHPLVAEKSVTILLKLCEENAIKTEIVTAVSFVDAVMESLKIDPIEGIKIIDAFDIKSQVLDKRVGTIITQVYDKFIASEVKLALMEYYKDDTEIYFVRAAGVKGMESIRKIPLFELDRQEDIDYLTSLYVPKDLDGIKDFYDLLEIMGKLRSENGCPWDKEQTHESLKKYLIEESYEVLEAIDDKDEDKITEELGDVLLQIVFHAQIGEEEGFFNINDVIRGVCNKMIARHPHVFGTTNADTSEEVLVNWDKIKKVEQGLNSYTDELKHVPKNLPALMRAEKVQKKAAKVGFDWHKVECALDKVLEEYYEVKNVYKGKNRAKILEEIGDLIFASVNVARFLDIDPEFALNYTIEKFIKRFAYIEESGKSKGVNMENMTLDQMDKLWEEAKNK</sequence>
<feature type="domain" description="Tetrapyrrole methylase" evidence="1">
    <location>
        <begin position="2"/>
        <end position="205"/>
    </location>
</feature>
<gene>
    <name evidence="3" type="primary">mazG</name>
    <name evidence="3" type="ORF">CLMAG_01230</name>
</gene>
<dbReference type="EMBL" id="LWAE01000001">
    <property type="protein sequence ID" value="KZL93119.1"/>
    <property type="molecule type" value="Genomic_DNA"/>
</dbReference>
<dbReference type="InterPro" id="IPR004518">
    <property type="entry name" value="MazG-like_dom"/>
</dbReference>
<feature type="domain" description="NTP pyrophosphohydrolase MazG-like" evidence="2">
    <location>
        <begin position="390"/>
        <end position="448"/>
    </location>
</feature>
<dbReference type="NCBIfam" id="NF007113">
    <property type="entry name" value="PRK09562.1"/>
    <property type="match status" value="1"/>
</dbReference>
<evidence type="ECO:0000259" key="1">
    <source>
        <dbReference type="Pfam" id="PF00590"/>
    </source>
</evidence>
<reference evidence="3 4" key="1">
    <citation type="submission" date="2016-04" db="EMBL/GenBank/DDBJ databases">
        <title>Genome sequence of Clostridium magnum DSM 2767.</title>
        <authorList>
            <person name="Poehlein A."/>
            <person name="Uhlig R."/>
            <person name="Fischer R."/>
            <person name="Bahl H."/>
            <person name="Daniel R."/>
        </authorList>
    </citation>
    <scope>NUCLEOTIDE SEQUENCE [LARGE SCALE GENOMIC DNA]</scope>
    <source>
        <strain evidence="3 4">DSM 2767</strain>
    </source>
</reference>
<dbReference type="InterPro" id="IPR024180">
    <property type="entry name" value="Tetrapyrrole_Mease/MazG_pred"/>
</dbReference>
<dbReference type="SUPFAM" id="SSF53790">
    <property type="entry name" value="Tetrapyrrole methylase"/>
    <property type="match status" value="1"/>
</dbReference>
<dbReference type="AlphaFoldDB" id="A0A161Y4Q2"/>
<evidence type="ECO:0000313" key="3">
    <source>
        <dbReference type="EMBL" id="KZL93119.1"/>
    </source>
</evidence>
<evidence type="ECO:0000259" key="2">
    <source>
        <dbReference type="Pfam" id="PF03819"/>
    </source>
</evidence>
<dbReference type="GO" id="GO:0046081">
    <property type="term" value="P:dUTP catabolic process"/>
    <property type="evidence" value="ECO:0007669"/>
    <property type="project" value="TreeGrafter"/>
</dbReference>
<dbReference type="InterPro" id="IPR000878">
    <property type="entry name" value="4pyrrol_Mease"/>
</dbReference>
<dbReference type="PANTHER" id="PTHR30522">
    <property type="entry name" value="NUCLEOSIDE TRIPHOSPHATE PYROPHOSPHOHYDROLASE"/>
    <property type="match status" value="1"/>
</dbReference>
<keyword evidence="3" id="KW-0378">Hydrolase</keyword>
<dbReference type="Pfam" id="PF00590">
    <property type="entry name" value="TP_methylase"/>
    <property type="match status" value="1"/>
</dbReference>
<dbReference type="FunFam" id="1.10.287.1080:FF:000003">
    <property type="entry name" value="Nucleoside triphosphate pyrophosphohydrolase"/>
    <property type="match status" value="1"/>
</dbReference>
<protein>
    <submittedName>
        <fullName evidence="3">Nucleoside triphosphate pyrophosphohydrolase</fullName>
        <ecNumber evidence="3">3.6.1.8</ecNumber>
    </submittedName>
</protein>
<dbReference type="CDD" id="cd11528">
    <property type="entry name" value="NTP-PPase_MazG_Nterm"/>
    <property type="match status" value="1"/>
</dbReference>
<name>A0A161Y4Q2_9CLOT</name>
<dbReference type="Proteomes" id="UP000076603">
    <property type="component" value="Unassembled WGS sequence"/>
</dbReference>
<dbReference type="PATRIC" id="fig|1121326.3.peg.110"/>
<dbReference type="GO" id="GO:0046047">
    <property type="term" value="P:TTP catabolic process"/>
    <property type="evidence" value="ECO:0007669"/>
    <property type="project" value="TreeGrafter"/>
</dbReference>
<dbReference type="Gene3D" id="1.10.287.1080">
    <property type="entry name" value="MazG-like"/>
    <property type="match status" value="2"/>
</dbReference>